<evidence type="ECO:0000259" key="10">
    <source>
        <dbReference type="PROSITE" id="PS50110"/>
    </source>
</evidence>
<dbReference type="Pfam" id="PF00072">
    <property type="entry name" value="Response_reg"/>
    <property type="match status" value="1"/>
</dbReference>
<dbReference type="InterPro" id="IPR001867">
    <property type="entry name" value="OmpR/PhoB-type_DNA-bd"/>
</dbReference>
<evidence type="ECO:0000256" key="9">
    <source>
        <dbReference type="PROSITE-ProRule" id="PRU01091"/>
    </source>
</evidence>
<dbReference type="InterPro" id="IPR001789">
    <property type="entry name" value="Sig_transdc_resp-reg_receiver"/>
</dbReference>
<dbReference type="Gene3D" id="6.10.250.690">
    <property type="match status" value="1"/>
</dbReference>
<evidence type="ECO:0000259" key="11">
    <source>
        <dbReference type="PROSITE" id="PS51755"/>
    </source>
</evidence>
<feature type="modified residue" description="4-aspartylphosphate" evidence="8">
    <location>
        <position position="51"/>
    </location>
</feature>
<evidence type="ECO:0000256" key="6">
    <source>
        <dbReference type="ARBA" id="ARBA00023163"/>
    </source>
</evidence>
<protein>
    <recommendedName>
        <fullName evidence="1">Stage 0 sporulation protein A homolog</fullName>
    </recommendedName>
</protein>
<dbReference type="CDD" id="cd00383">
    <property type="entry name" value="trans_reg_C"/>
    <property type="match status" value="1"/>
</dbReference>
<evidence type="ECO:0000256" key="1">
    <source>
        <dbReference type="ARBA" id="ARBA00018672"/>
    </source>
</evidence>
<proteinExistence type="predicted"/>
<dbReference type="GO" id="GO:0000976">
    <property type="term" value="F:transcription cis-regulatory region binding"/>
    <property type="evidence" value="ECO:0007669"/>
    <property type="project" value="TreeGrafter"/>
</dbReference>
<organism evidence="12 13">
    <name type="scientific">Butyrivibrio fibrisolvens</name>
    <dbReference type="NCBI Taxonomy" id="831"/>
    <lineage>
        <taxon>Bacteria</taxon>
        <taxon>Bacillati</taxon>
        <taxon>Bacillota</taxon>
        <taxon>Clostridia</taxon>
        <taxon>Lachnospirales</taxon>
        <taxon>Lachnospiraceae</taxon>
        <taxon>Butyrivibrio</taxon>
    </lineage>
</organism>
<dbReference type="GO" id="GO:0006355">
    <property type="term" value="P:regulation of DNA-templated transcription"/>
    <property type="evidence" value="ECO:0007669"/>
    <property type="project" value="InterPro"/>
</dbReference>
<dbReference type="RefSeq" id="WP_074754220.1">
    <property type="nucleotide sequence ID" value="NZ_FOGJ01000003.1"/>
</dbReference>
<dbReference type="InterPro" id="IPR039420">
    <property type="entry name" value="WalR-like"/>
</dbReference>
<dbReference type="EMBL" id="FOGJ01000003">
    <property type="protein sequence ID" value="SER20800.1"/>
    <property type="molecule type" value="Genomic_DNA"/>
</dbReference>
<dbReference type="InterPro" id="IPR011006">
    <property type="entry name" value="CheY-like_superfamily"/>
</dbReference>
<evidence type="ECO:0000256" key="4">
    <source>
        <dbReference type="ARBA" id="ARBA00023015"/>
    </source>
</evidence>
<gene>
    <name evidence="12" type="ORF">SAMN04487884_10327</name>
</gene>
<dbReference type="SUPFAM" id="SSF52172">
    <property type="entry name" value="CheY-like"/>
    <property type="match status" value="1"/>
</dbReference>
<dbReference type="Gene3D" id="3.40.50.2300">
    <property type="match status" value="1"/>
</dbReference>
<evidence type="ECO:0000256" key="7">
    <source>
        <dbReference type="ARBA" id="ARBA00024867"/>
    </source>
</evidence>
<name>A0A1H9MAM4_BUTFI</name>
<dbReference type="PROSITE" id="PS50110">
    <property type="entry name" value="RESPONSE_REGULATORY"/>
    <property type="match status" value="1"/>
</dbReference>
<dbReference type="GO" id="GO:0005829">
    <property type="term" value="C:cytosol"/>
    <property type="evidence" value="ECO:0007669"/>
    <property type="project" value="TreeGrafter"/>
</dbReference>
<keyword evidence="2 8" id="KW-0597">Phosphoprotein</keyword>
<evidence type="ECO:0000256" key="5">
    <source>
        <dbReference type="ARBA" id="ARBA00023125"/>
    </source>
</evidence>
<reference evidence="12 13" key="1">
    <citation type="submission" date="2016-10" db="EMBL/GenBank/DDBJ databases">
        <authorList>
            <person name="de Groot N.N."/>
        </authorList>
    </citation>
    <scope>NUCLEOTIDE SEQUENCE [LARGE SCALE GENOMIC DNA]</scope>
    <source>
        <strain evidence="12 13">AR40</strain>
    </source>
</reference>
<evidence type="ECO:0000256" key="2">
    <source>
        <dbReference type="ARBA" id="ARBA00022553"/>
    </source>
</evidence>
<dbReference type="Gene3D" id="1.10.10.10">
    <property type="entry name" value="Winged helix-like DNA-binding domain superfamily/Winged helix DNA-binding domain"/>
    <property type="match status" value="1"/>
</dbReference>
<dbReference type="FunFam" id="3.40.50.2300:FF:000001">
    <property type="entry name" value="DNA-binding response regulator PhoB"/>
    <property type="match status" value="1"/>
</dbReference>
<dbReference type="PANTHER" id="PTHR48111">
    <property type="entry name" value="REGULATOR OF RPOS"/>
    <property type="match status" value="1"/>
</dbReference>
<keyword evidence="3" id="KW-0902">Two-component regulatory system</keyword>
<evidence type="ECO:0000313" key="12">
    <source>
        <dbReference type="EMBL" id="SER20800.1"/>
    </source>
</evidence>
<evidence type="ECO:0000313" key="13">
    <source>
        <dbReference type="Proteomes" id="UP000182584"/>
    </source>
</evidence>
<keyword evidence="6" id="KW-0804">Transcription</keyword>
<dbReference type="Proteomes" id="UP000182584">
    <property type="component" value="Unassembled WGS sequence"/>
</dbReference>
<keyword evidence="5 9" id="KW-0238">DNA-binding</keyword>
<dbReference type="PANTHER" id="PTHR48111:SF22">
    <property type="entry name" value="REGULATOR OF RPOS"/>
    <property type="match status" value="1"/>
</dbReference>
<evidence type="ECO:0000256" key="3">
    <source>
        <dbReference type="ARBA" id="ARBA00023012"/>
    </source>
</evidence>
<feature type="DNA-binding region" description="OmpR/PhoB-type" evidence="9">
    <location>
        <begin position="124"/>
        <end position="224"/>
    </location>
</feature>
<dbReference type="PROSITE" id="PS51755">
    <property type="entry name" value="OMPR_PHOB"/>
    <property type="match status" value="1"/>
</dbReference>
<dbReference type="GO" id="GO:0000156">
    <property type="term" value="F:phosphorelay response regulator activity"/>
    <property type="evidence" value="ECO:0007669"/>
    <property type="project" value="TreeGrafter"/>
</dbReference>
<dbReference type="eggNOG" id="COG0745">
    <property type="taxonomic scope" value="Bacteria"/>
</dbReference>
<dbReference type="GO" id="GO:0032993">
    <property type="term" value="C:protein-DNA complex"/>
    <property type="evidence" value="ECO:0007669"/>
    <property type="project" value="TreeGrafter"/>
</dbReference>
<dbReference type="InterPro" id="IPR016032">
    <property type="entry name" value="Sig_transdc_resp-reg_C-effctor"/>
</dbReference>
<feature type="domain" description="OmpR/PhoB-type" evidence="11">
    <location>
        <begin position="124"/>
        <end position="224"/>
    </location>
</feature>
<dbReference type="SUPFAM" id="SSF46894">
    <property type="entry name" value="C-terminal effector domain of the bipartite response regulators"/>
    <property type="match status" value="1"/>
</dbReference>
<dbReference type="SMART" id="SM00862">
    <property type="entry name" value="Trans_reg_C"/>
    <property type="match status" value="1"/>
</dbReference>
<dbReference type="AlphaFoldDB" id="A0A1H9MAM4"/>
<dbReference type="CDD" id="cd19935">
    <property type="entry name" value="REC_OmpR_CusR-like"/>
    <property type="match status" value="1"/>
</dbReference>
<keyword evidence="4" id="KW-0805">Transcription regulation</keyword>
<sequence length="227" mass="25423">MKLLLVEDELKMQSALKEILKREGYEVTAVEDGESALSEILTGVYDAIVLDVMIPKLSGIKVARKTRANGIKTPILMLTAMSELDDKVNGLDSGADDYLTKPFMTKELLARLRALLRRNVQSSDGSLTAGDLSLDVQGCNLTCSKTSQTVRLSEKELRIMEYLISNQEQIVSREQIATKIWGFENEAEYNNVEVYISFTRKKLVFIGTDMEIKAHRGIGYRIQPKNG</sequence>
<accession>A0A1H9MAM4</accession>
<evidence type="ECO:0000256" key="8">
    <source>
        <dbReference type="PROSITE-ProRule" id="PRU00169"/>
    </source>
</evidence>
<comment type="function">
    <text evidence="7">May play the central regulatory role in sporulation. It may be an element of the effector pathway responsible for the activation of sporulation genes in response to nutritional stress. Spo0A may act in concert with spo0H (a sigma factor) to control the expression of some genes that are critical to the sporulation process.</text>
</comment>
<feature type="domain" description="Response regulatory" evidence="10">
    <location>
        <begin position="2"/>
        <end position="116"/>
    </location>
</feature>
<dbReference type="InterPro" id="IPR036388">
    <property type="entry name" value="WH-like_DNA-bd_sf"/>
</dbReference>
<dbReference type="SMART" id="SM00448">
    <property type="entry name" value="REC"/>
    <property type="match status" value="1"/>
</dbReference>
<dbReference type="OrthoDB" id="9790442at2"/>
<dbReference type="Pfam" id="PF00486">
    <property type="entry name" value="Trans_reg_C"/>
    <property type="match status" value="1"/>
</dbReference>